<accession>C4J7H3</accession>
<dbReference type="EMBL" id="BT086770">
    <property type="protein sequence ID" value="ACR37123.1"/>
    <property type="molecule type" value="mRNA"/>
</dbReference>
<reference evidence="1" key="1">
    <citation type="journal article" date="2009" name="PLoS Genet.">
        <title>Sequencing, mapping, and analysis of 27,455 maize full-length cDNAs.</title>
        <authorList>
            <person name="Soderlund C."/>
            <person name="Descour A."/>
            <person name="Kudrna D."/>
            <person name="Bomhoff M."/>
            <person name="Boyd L."/>
            <person name="Currie J."/>
            <person name="Angelova A."/>
            <person name="Collura K."/>
            <person name="Wissotski M."/>
            <person name="Ashley E."/>
            <person name="Morrow D."/>
            <person name="Fernandes J."/>
            <person name="Walbot V."/>
            <person name="Yu Y."/>
        </authorList>
    </citation>
    <scope>NUCLEOTIDE SEQUENCE</scope>
    <source>
        <strain evidence="1">B73</strain>
    </source>
</reference>
<organism evidence="1">
    <name type="scientific">Zea mays</name>
    <name type="common">Maize</name>
    <dbReference type="NCBI Taxonomy" id="4577"/>
    <lineage>
        <taxon>Eukaryota</taxon>
        <taxon>Viridiplantae</taxon>
        <taxon>Streptophyta</taxon>
        <taxon>Embryophyta</taxon>
        <taxon>Tracheophyta</taxon>
        <taxon>Spermatophyta</taxon>
        <taxon>Magnoliopsida</taxon>
        <taxon>Liliopsida</taxon>
        <taxon>Poales</taxon>
        <taxon>Poaceae</taxon>
        <taxon>PACMAD clade</taxon>
        <taxon>Panicoideae</taxon>
        <taxon>Andropogonodae</taxon>
        <taxon>Andropogoneae</taxon>
        <taxon>Tripsacinae</taxon>
        <taxon>Zea</taxon>
    </lineage>
</organism>
<dbReference type="AlphaFoldDB" id="C4J7H3"/>
<protein>
    <submittedName>
        <fullName evidence="1">Uncharacterized protein</fullName>
    </submittedName>
</protein>
<name>C4J7H3_MAIZE</name>
<proteinExistence type="evidence at transcript level"/>
<evidence type="ECO:0000313" key="1">
    <source>
        <dbReference type="EMBL" id="ACR37123.1"/>
    </source>
</evidence>
<sequence length="59" mass="6487">MPSVRRFYASCVTIYRGRTSCTRKKRSTLQSICGALFLTPNAAASALAMGRGAQVMEWN</sequence>